<evidence type="ECO:0000256" key="1">
    <source>
        <dbReference type="SAM" id="MobiDB-lite"/>
    </source>
</evidence>
<protein>
    <recommendedName>
        <fullName evidence="4">Recombinase A</fullName>
    </recommendedName>
</protein>
<dbReference type="Proteomes" id="UP001500683">
    <property type="component" value="Unassembled WGS sequence"/>
</dbReference>
<proteinExistence type="predicted"/>
<evidence type="ECO:0008006" key="4">
    <source>
        <dbReference type="Google" id="ProtNLM"/>
    </source>
</evidence>
<feature type="region of interest" description="Disordered" evidence="1">
    <location>
        <begin position="1"/>
        <end position="36"/>
    </location>
</feature>
<keyword evidence="3" id="KW-1185">Reference proteome</keyword>
<reference evidence="3" key="1">
    <citation type="journal article" date="2019" name="Int. J. Syst. Evol. Microbiol.">
        <title>The Global Catalogue of Microorganisms (GCM) 10K type strain sequencing project: providing services to taxonomists for standard genome sequencing and annotation.</title>
        <authorList>
            <consortium name="The Broad Institute Genomics Platform"/>
            <consortium name="The Broad Institute Genome Sequencing Center for Infectious Disease"/>
            <person name="Wu L."/>
            <person name="Ma J."/>
        </authorList>
    </citation>
    <scope>NUCLEOTIDE SEQUENCE [LARGE SCALE GENOMIC DNA]</scope>
    <source>
        <strain evidence="3">JCM 16702</strain>
    </source>
</reference>
<evidence type="ECO:0000313" key="3">
    <source>
        <dbReference type="Proteomes" id="UP001500683"/>
    </source>
</evidence>
<organism evidence="2 3">
    <name type="scientific">Actinomadura miaoliensis</name>
    <dbReference type="NCBI Taxonomy" id="430685"/>
    <lineage>
        <taxon>Bacteria</taxon>
        <taxon>Bacillati</taxon>
        <taxon>Actinomycetota</taxon>
        <taxon>Actinomycetes</taxon>
        <taxon>Streptosporangiales</taxon>
        <taxon>Thermomonosporaceae</taxon>
        <taxon>Actinomadura</taxon>
    </lineage>
</organism>
<gene>
    <name evidence="2" type="ORF">GCM10022214_82740</name>
</gene>
<evidence type="ECO:0000313" key="2">
    <source>
        <dbReference type="EMBL" id="GAA4103898.1"/>
    </source>
</evidence>
<name>A0ABP7X4N8_9ACTN</name>
<dbReference type="EMBL" id="BAAAZG010000078">
    <property type="protein sequence ID" value="GAA4103898.1"/>
    <property type="molecule type" value="Genomic_DNA"/>
</dbReference>
<accession>A0ABP7X4N8</accession>
<sequence>MAELASVRSGAVEHPAAGGAPSQDGPRADPGASPVGALRSAYVRPTGAQEAPLTHAAAPASGAPDGWAGVRPGSAVSAETVPVLPALRDVVPGGGLRAGSVVGVDGFASLGVALVAGVSKYGGVEGQGGWCGVVGMPDFGVLAAAGMGAEPERLLLVDEPGERWPDVVAALVEAVDLVLLRPPAVPSGAAVRRLSALARRHGCVLALSGPYGRQWPGVQLRLRVAEAEWAGVGDGHGLLSARLARVVAEGRGGGRSAWVWLPGPDGTVTAETTMRPALEVVG</sequence>
<comment type="caution">
    <text evidence="2">The sequence shown here is derived from an EMBL/GenBank/DDBJ whole genome shotgun (WGS) entry which is preliminary data.</text>
</comment>